<dbReference type="InterPro" id="IPR006640">
    <property type="entry name" value="SprT-like_domain"/>
</dbReference>
<accession>A0A9P7YB65</accession>
<proteinExistence type="predicted"/>
<feature type="compositionally biased region" description="Basic residues" evidence="1">
    <location>
        <begin position="1"/>
        <end position="19"/>
    </location>
</feature>
<dbReference type="OrthoDB" id="20772at2759"/>
<protein>
    <submittedName>
        <fullName evidence="3">SprT-like family-domain-containing protein</fullName>
    </submittedName>
</protein>
<evidence type="ECO:0000313" key="3">
    <source>
        <dbReference type="EMBL" id="KAG9230421.1"/>
    </source>
</evidence>
<organism evidence="3 4">
    <name type="scientific">Amylocarpus encephaloides</name>
    <dbReference type="NCBI Taxonomy" id="45428"/>
    <lineage>
        <taxon>Eukaryota</taxon>
        <taxon>Fungi</taxon>
        <taxon>Dikarya</taxon>
        <taxon>Ascomycota</taxon>
        <taxon>Pezizomycotina</taxon>
        <taxon>Leotiomycetes</taxon>
        <taxon>Helotiales</taxon>
        <taxon>Helotiales incertae sedis</taxon>
        <taxon>Amylocarpus</taxon>
    </lineage>
</organism>
<dbReference type="Pfam" id="PF10263">
    <property type="entry name" value="SprT-like"/>
    <property type="match status" value="1"/>
</dbReference>
<reference evidence="3" key="1">
    <citation type="journal article" date="2021" name="IMA Fungus">
        <title>Genomic characterization of three marine fungi, including Emericellopsis atlantica sp. nov. with signatures of a generalist lifestyle and marine biomass degradation.</title>
        <authorList>
            <person name="Hagestad O.C."/>
            <person name="Hou L."/>
            <person name="Andersen J.H."/>
            <person name="Hansen E.H."/>
            <person name="Altermark B."/>
            <person name="Li C."/>
            <person name="Kuhnert E."/>
            <person name="Cox R.J."/>
            <person name="Crous P.W."/>
            <person name="Spatafora J.W."/>
            <person name="Lail K."/>
            <person name="Amirebrahimi M."/>
            <person name="Lipzen A."/>
            <person name="Pangilinan J."/>
            <person name="Andreopoulos W."/>
            <person name="Hayes R.D."/>
            <person name="Ng V."/>
            <person name="Grigoriev I.V."/>
            <person name="Jackson S.A."/>
            <person name="Sutton T.D.S."/>
            <person name="Dobson A.D.W."/>
            <person name="Rama T."/>
        </authorList>
    </citation>
    <scope>NUCLEOTIDE SEQUENCE</scope>
    <source>
        <strain evidence="3">TRa018bII</strain>
    </source>
</reference>
<dbReference type="SUPFAM" id="SSF47095">
    <property type="entry name" value="HMG-box"/>
    <property type="match status" value="1"/>
</dbReference>
<feature type="region of interest" description="Disordered" evidence="1">
    <location>
        <begin position="490"/>
        <end position="532"/>
    </location>
</feature>
<evidence type="ECO:0000313" key="4">
    <source>
        <dbReference type="Proteomes" id="UP000824998"/>
    </source>
</evidence>
<feature type="compositionally biased region" description="Low complexity" evidence="1">
    <location>
        <begin position="208"/>
        <end position="217"/>
    </location>
</feature>
<evidence type="ECO:0000256" key="1">
    <source>
        <dbReference type="SAM" id="MobiDB-lite"/>
    </source>
</evidence>
<feature type="region of interest" description="Disordered" evidence="1">
    <location>
        <begin position="1"/>
        <end position="172"/>
    </location>
</feature>
<evidence type="ECO:0000259" key="2">
    <source>
        <dbReference type="SMART" id="SM00731"/>
    </source>
</evidence>
<sequence>MIKKPVSRSARKLVRGRRPERKDSVDDDLEPGMGRSNVGDSQDSKDLVQKGGKKPDFKSAKTDAMENRKPSRENTSASERKGLPEQMEVKTLPATNRRKVDGPSALPLIISKSKTKEKEKAISKKKPQPPSSDLDDPFTLRFSPPATKPRNTTKETRFATPPSSPKLKPLGFVSPFKQIPATPHRQSEDAFWSQGVINDWNDEYSPQKKLLPTPKLKSSLDDEGSEGNLLFSPTKMSPVKQDRVTKYAKKAFEQKKHALADSFLAELDDKITNGRISELAGSTGGVKIIWNKKLNSTAGRANWKRETIKSSKLRADGNPAPPTIRNHASIELAEKVIDDEDRLLNVIAHEFCHLANFMVSNIRNNPHGKEFQAWGSNCSREFSSRGIKVTTKHSYAIDYKYIWECQNSTCAIEYKRHSKSIDPIRHQCGKCKGKLVQVKPVPKKVVEGKPKINAYQAFVKEHMKVVREENPGSPQKEIMGLVSRRYKEYKASQLGRKDGEEKGGSKERKPDVEDDSMGNVARKLDFLDLTSP</sequence>
<feature type="region of interest" description="Disordered" evidence="1">
    <location>
        <begin position="208"/>
        <end position="234"/>
    </location>
</feature>
<dbReference type="CDD" id="cd00084">
    <property type="entry name" value="HMG-box_SF"/>
    <property type="match status" value="1"/>
</dbReference>
<feature type="domain" description="SprT-like" evidence="2">
    <location>
        <begin position="265"/>
        <end position="438"/>
    </location>
</feature>
<feature type="compositionally biased region" description="Basic and acidic residues" evidence="1">
    <location>
        <begin position="42"/>
        <end position="83"/>
    </location>
</feature>
<gene>
    <name evidence="3" type="ORF">BJ875DRAFT_408909</name>
</gene>
<keyword evidence="4" id="KW-1185">Reference proteome</keyword>
<feature type="compositionally biased region" description="Basic and acidic residues" evidence="1">
    <location>
        <begin position="490"/>
        <end position="511"/>
    </location>
</feature>
<dbReference type="PANTHER" id="PTHR23099">
    <property type="entry name" value="TRANSCRIPTIONAL REGULATOR"/>
    <property type="match status" value="1"/>
</dbReference>
<dbReference type="EMBL" id="MU251674">
    <property type="protein sequence ID" value="KAG9230421.1"/>
    <property type="molecule type" value="Genomic_DNA"/>
</dbReference>
<comment type="caution">
    <text evidence="3">The sequence shown here is derived from an EMBL/GenBank/DDBJ whole genome shotgun (WGS) entry which is preliminary data.</text>
</comment>
<dbReference type="SMART" id="SM00731">
    <property type="entry name" value="SprT"/>
    <property type="match status" value="1"/>
</dbReference>
<dbReference type="Proteomes" id="UP000824998">
    <property type="component" value="Unassembled WGS sequence"/>
</dbReference>
<dbReference type="GO" id="GO:0005634">
    <property type="term" value="C:nucleus"/>
    <property type="evidence" value="ECO:0007669"/>
    <property type="project" value="TreeGrafter"/>
</dbReference>
<name>A0A9P7YB65_9HELO</name>
<dbReference type="GO" id="GO:0006950">
    <property type="term" value="P:response to stress"/>
    <property type="evidence" value="ECO:0007669"/>
    <property type="project" value="UniProtKB-ARBA"/>
</dbReference>
<dbReference type="AlphaFoldDB" id="A0A9P7YB65"/>
<dbReference type="PANTHER" id="PTHR23099:SF0">
    <property type="entry name" value="GERM CELL NUCLEAR ACIDIC PROTEIN"/>
    <property type="match status" value="1"/>
</dbReference>
<dbReference type="InterPro" id="IPR036910">
    <property type="entry name" value="HMG_box_dom_sf"/>
</dbReference>
<dbReference type="Gene3D" id="1.10.30.10">
    <property type="entry name" value="High mobility group box domain"/>
    <property type="match status" value="1"/>
</dbReference>